<proteinExistence type="predicted"/>
<name>A0A2P2PES7_RHIMU</name>
<dbReference type="AlphaFoldDB" id="A0A2P2PES7"/>
<evidence type="ECO:0000313" key="1">
    <source>
        <dbReference type="EMBL" id="MBX53246.1"/>
    </source>
</evidence>
<organism evidence="1">
    <name type="scientific">Rhizophora mucronata</name>
    <name type="common">Asiatic mangrove</name>
    <dbReference type="NCBI Taxonomy" id="61149"/>
    <lineage>
        <taxon>Eukaryota</taxon>
        <taxon>Viridiplantae</taxon>
        <taxon>Streptophyta</taxon>
        <taxon>Embryophyta</taxon>
        <taxon>Tracheophyta</taxon>
        <taxon>Spermatophyta</taxon>
        <taxon>Magnoliopsida</taxon>
        <taxon>eudicotyledons</taxon>
        <taxon>Gunneridae</taxon>
        <taxon>Pentapetalae</taxon>
        <taxon>rosids</taxon>
        <taxon>fabids</taxon>
        <taxon>Malpighiales</taxon>
        <taxon>Rhizophoraceae</taxon>
        <taxon>Rhizophora</taxon>
    </lineage>
</organism>
<accession>A0A2P2PES7</accession>
<dbReference type="EMBL" id="GGEC01072762">
    <property type="protein sequence ID" value="MBX53246.1"/>
    <property type="molecule type" value="Transcribed_RNA"/>
</dbReference>
<sequence>MTRRMASSIICTGKAAYVTSLKSSFAGLHSCICPFSLSASDESNP</sequence>
<reference evidence="1" key="1">
    <citation type="submission" date="2018-02" db="EMBL/GenBank/DDBJ databases">
        <title>Rhizophora mucronata_Transcriptome.</title>
        <authorList>
            <person name="Meera S.P."/>
            <person name="Sreeshan A."/>
            <person name="Augustine A."/>
        </authorList>
    </citation>
    <scope>NUCLEOTIDE SEQUENCE</scope>
    <source>
        <tissue evidence="1">Leaf</tissue>
    </source>
</reference>
<protein>
    <submittedName>
        <fullName evidence="1">Uncharacterized protein</fullName>
    </submittedName>
</protein>